<dbReference type="InterPro" id="IPR001650">
    <property type="entry name" value="Helicase_C-like"/>
</dbReference>
<dbReference type="GO" id="GO:0006289">
    <property type="term" value="P:nucleotide-excision repair"/>
    <property type="evidence" value="ECO:0007669"/>
    <property type="project" value="TreeGrafter"/>
</dbReference>
<dbReference type="Gene3D" id="3.40.50.300">
    <property type="entry name" value="P-loop containing nucleotide triphosphate hydrolases"/>
    <property type="match status" value="2"/>
</dbReference>
<dbReference type="GO" id="GO:0043138">
    <property type="term" value="F:3'-5' DNA helicase activity"/>
    <property type="evidence" value="ECO:0007669"/>
    <property type="project" value="TreeGrafter"/>
</dbReference>
<dbReference type="Proteomes" id="UP000029692">
    <property type="component" value="Unassembled WGS sequence"/>
</dbReference>
<dbReference type="PROSITE" id="PS51194">
    <property type="entry name" value="HELICASE_CTER"/>
    <property type="match status" value="1"/>
</dbReference>
<dbReference type="OrthoDB" id="9774462at2"/>
<dbReference type="GO" id="GO:0036297">
    <property type="term" value="P:interstrand cross-link repair"/>
    <property type="evidence" value="ECO:0007669"/>
    <property type="project" value="TreeGrafter"/>
</dbReference>
<dbReference type="PANTHER" id="PTHR47957">
    <property type="entry name" value="ATP-DEPENDENT HELICASE HRQ1"/>
    <property type="match status" value="1"/>
</dbReference>
<dbReference type="PROSITE" id="PS51192">
    <property type="entry name" value="HELICASE_ATP_BIND_1"/>
    <property type="match status" value="1"/>
</dbReference>
<evidence type="ECO:0000313" key="6">
    <source>
        <dbReference type="Proteomes" id="UP000029692"/>
    </source>
</evidence>
<dbReference type="GO" id="GO:0003676">
    <property type="term" value="F:nucleic acid binding"/>
    <property type="evidence" value="ECO:0007669"/>
    <property type="project" value="InterPro"/>
</dbReference>
<dbReference type="InterPro" id="IPR014001">
    <property type="entry name" value="Helicase_ATP-bd"/>
</dbReference>
<dbReference type="EMBL" id="JNUP01000023">
    <property type="protein sequence ID" value="KGE73559.1"/>
    <property type="molecule type" value="Genomic_DNA"/>
</dbReference>
<evidence type="ECO:0000313" key="5">
    <source>
        <dbReference type="EMBL" id="KGE73559.1"/>
    </source>
</evidence>
<organism evidence="5 6">
    <name type="scientific">Spirochaeta lutea</name>
    <dbReference type="NCBI Taxonomy" id="1480694"/>
    <lineage>
        <taxon>Bacteria</taxon>
        <taxon>Pseudomonadati</taxon>
        <taxon>Spirochaetota</taxon>
        <taxon>Spirochaetia</taxon>
        <taxon>Spirochaetales</taxon>
        <taxon>Spirochaetaceae</taxon>
        <taxon>Spirochaeta</taxon>
    </lineage>
</organism>
<evidence type="ECO:0000256" key="2">
    <source>
        <dbReference type="ARBA" id="ARBA00022840"/>
    </source>
</evidence>
<dbReference type="SMART" id="SM00490">
    <property type="entry name" value="HELICc"/>
    <property type="match status" value="1"/>
</dbReference>
<evidence type="ECO:0000256" key="1">
    <source>
        <dbReference type="ARBA" id="ARBA00022741"/>
    </source>
</evidence>
<dbReference type="InterPro" id="IPR018973">
    <property type="entry name" value="MZB"/>
</dbReference>
<dbReference type="Pfam" id="PF09369">
    <property type="entry name" value="MZB"/>
    <property type="match status" value="1"/>
</dbReference>
<keyword evidence="5" id="KW-0378">Hydrolase</keyword>
<name>A0A098R0Q5_9SPIO</name>
<dbReference type="RefSeq" id="WP_037545422.1">
    <property type="nucleotide sequence ID" value="NZ_JNUP01000023.1"/>
</dbReference>
<dbReference type="CDD" id="cd18797">
    <property type="entry name" value="SF2_C_Hrq"/>
    <property type="match status" value="1"/>
</dbReference>
<keyword evidence="5" id="KW-0347">Helicase</keyword>
<protein>
    <submittedName>
        <fullName evidence="5">ATP-dependent helicase</fullName>
    </submittedName>
</protein>
<dbReference type="SUPFAM" id="SSF52540">
    <property type="entry name" value="P-loop containing nucleoside triphosphate hydrolases"/>
    <property type="match status" value="1"/>
</dbReference>
<dbReference type="eggNOG" id="COG1205">
    <property type="taxonomic scope" value="Bacteria"/>
</dbReference>
<dbReference type="Pfam" id="PF22982">
    <property type="entry name" value="WHD_HRQ1"/>
    <property type="match status" value="1"/>
</dbReference>
<dbReference type="STRING" id="1480694.DC28_02540"/>
<reference evidence="5 6" key="1">
    <citation type="submission" date="2014-05" db="EMBL/GenBank/DDBJ databases">
        <title>De novo Genome Sequence of Spirocheata sp.</title>
        <authorList>
            <person name="Shivani Y."/>
            <person name="Subhash Y."/>
            <person name="Tushar L."/>
            <person name="Sasikala C."/>
            <person name="Ramana C.V."/>
        </authorList>
    </citation>
    <scope>NUCLEOTIDE SEQUENCE [LARGE SCALE GENOMIC DNA]</scope>
    <source>
        <strain evidence="5 6">JC230</strain>
    </source>
</reference>
<dbReference type="InterPro" id="IPR055227">
    <property type="entry name" value="HRQ1_WHD"/>
</dbReference>
<feature type="domain" description="Helicase C-terminal" evidence="4">
    <location>
        <begin position="277"/>
        <end position="435"/>
    </location>
</feature>
<dbReference type="AlphaFoldDB" id="A0A098R0Q5"/>
<proteinExistence type="predicted"/>
<feature type="domain" description="Helicase ATP-binding" evidence="3">
    <location>
        <begin position="65"/>
        <end position="244"/>
    </location>
</feature>
<keyword evidence="1" id="KW-0547">Nucleotide-binding</keyword>
<keyword evidence="2" id="KW-0067">ATP-binding</keyword>
<dbReference type="Pfam" id="PF00270">
    <property type="entry name" value="DEAD"/>
    <property type="match status" value="1"/>
</dbReference>
<dbReference type="Pfam" id="PF00271">
    <property type="entry name" value="Helicase_C"/>
    <property type="match status" value="1"/>
</dbReference>
<evidence type="ECO:0000259" key="4">
    <source>
        <dbReference type="PROSITE" id="PS51194"/>
    </source>
</evidence>
<comment type="caution">
    <text evidence="5">The sequence shown here is derived from an EMBL/GenBank/DDBJ whole genome shotgun (WGS) entry which is preliminary data.</text>
</comment>
<dbReference type="InterPro" id="IPR011545">
    <property type="entry name" value="DEAD/DEAH_box_helicase_dom"/>
</dbReference>
<keyword evidence="6" id="KW-1185">Reference proteome</keyword>
<dbReference type="CDD" id="cd17923">
    <property type="entry name" value="DEXHc_Hrq1-like"/>
    <property type="match status" value="1"/>
</dbReference>
<dbReference type="GO" id="GO:0005524">
    <property type="term" value="F:ATP binding"/>
    <property type="evidence" value="ECO:0007669"/>
    <property type="project" value="UniProtKB-KW"/>
</dbReference>
<gene>
    <name evidence="5" type="ORF">DC28_02540</name>
</gene>
<dbReference type="PANTHER" id="PTHR47957:SF3">
    <property type="entry name" value="ATP-DEPENDENT HELICASE HRQ1"/>
    <property type="match status" value="1"/>
</dbReference>
<dbReference type="SMART" id="SM00487">
    <property type="entry name" value="DEXDc"/>
    <property type="match status" value="1"/>
</dbReference>
<dbReference type="InterPro" id="IPR027417">
    <property type="entry name" value="P-loop_NTPase"/>
</dbReference>
<sequence>MSLLSRALEELHHDDVFMQQVSRWITIPAKSGVYENLPENLDQRIIRALQDRGINELYSHQRKSYDLVNQGRSVCIVTPTASGKTLSYNLPVIQGILTQPESRALYLFPTKALSQDQQAGLNEIALTGVPVKIATYDGDTPTSLRASARQTGQIIISNPDMLHSGILPNHPKWIKFLKNLKYVVIDELHAYRGIFGSHLSNLIRRLRRILDFYGVDPVFICCSATIGNPGELAQQITGRECILIDENGAPAGEKHVVLYNPPLVDRVQGIRRSSVKEAQEIMSRFLRRGIKTITFARSRVRVELIASYVRQSLANHFTQNRDIRVESYRGGYLPQERREIEAGLRNGSVQGVVSTNALELGIDIGGLDAAVLAGFPGSIASVWQQAGRAGRSNESSVAVIIASASPLDQYMVEHPEYFEGRAPEYGFINPENPFILTDHIRCAAFELPFTSTEDWFPDAQTYLEYLTEEGMLRHTQGRYYWADRGYPAESISLRSATNENIVIIDTTHGKNQVIGEMDRPSAKELIFPRAVYLHRGTQYTVQELDLEQRRCYIQESTLNYYTDAVVKRDIKVLQEDQLFNYPTFRASLGDILVRSQVSKFKKLKFNTHENIGYGEVQLPEEEMHTRALAILLSPESTAGAVITGMDQQEATSVLSRVGHIIKQVAPALLLCDTADIGVSERLKDPHFQIPVIYVYDQYPGGSGLSESFAVHAQAVLQASLDLVSGCGCKEGCPSCLGPRNAEEEILENPKPWTIKLLKTMMEVV</sequence>
<accession>A0A098R0Q5</accession>
<evidence type="ECO:0000259" key="3">
    <source>
        <dbReference type="PROSITE" id="PS51192"/>
    </source>
</evidence>